<feature type="compositionally biased region" description="Polar residues" evidence="1">
    <location>
        <begin position="226"/>
        <end position="236"/>
    </location>
</feature>
<evidence type="ECO:0000256" key="1">
    <source>
        <dbReference type="SAM" id="MobiDB-lite"/>
    </source>
</evidence>
<feature type="compositionally biased region" description="Acidic residues" evidence="1">
    <location>
        <begin position="345"/>
        <end position="365"/>
    </location>
</feature>
<accession>A0A9W4U2P2</accession>
<dbReference type="AlphaFoldDB" id="A0A9W4U2P2"/>
<comment type="caution">
    <text evidence="2">The sequence shown here is derived from an EMBL/GenBank/DDBJ whole genome shotgun (WGS) entry which is preliminary data.</text>
</comment>
<dbReference type="EMBL" id="CAOQHR010000001">
    <property type="protein sequence ID" value="CAI6227686.1"/>
    <property type="molecule type" value="Genomic_DNA"/>
</dbReference>
<feature type="compositionally biased region" description="Polar residues" evidence="1">
    <location>
        <begin position="386"/>
        <end position="397"/>
    </location>
</feature>
<feature type="compositionally biased region" description="Basic and acidic residues" evidence="1">
    <location>
        <begin position="407"/>
        <end position="417"/>
    </location>
</feature>
<organism evidence="2 3">
    <name type="scientific">Periconia digitata</name>
    <dbReference type="NCBI Taxonomy" id="1303443"/>
    <lineage>
        <taxon>Eukaryota</taxon>
        <taxon>Fungi</taxon>
        <taxon>Dikarya</taxon>
        <taxon>Ascomycota</taxon>
        <taxon>Pezizomycotina</taxon>
        <taxon>Dothideomycetes</taxon>
        <taxon>Pleosporomycetidae</taxon>
        <taxon>Pleosporales</taxon>
        <taxon>Massarineae</taxon>
        <taxon>Periconiaceae</taxon>
        <taxon>Periconia</taxon>
    </lineage>
</organism>
<dbReference type="OrthoDB" id="3675232at2759"/>
<dbReference type="Proteomes" id="UP001152607">
    <property type="component" value="Unassembled WGS sequence"/>
</dbReference>
<proteinExistence type="predicted"/>
<gene>
    <name evidence="2" type="ORF">PDIGIT_LOCUS91</name>
</gene>
<keyword evidence="3" id="KW-1185">Reference proteome</keyword>
<name>A0A9W4U2P2_9PLEO</name>
<evidence type="ECO:0000313" key="2">
    <source>
        <dbReference type="EMBL" id="CAI6227686.1"/>
    </source>
</evidence>
<reference evidence="2" key="1">
    <citation type="submission" date="2023-01" db="EMBL/GenBank/DDBJ databases">
        <authorList>
            <person name="Van Ghelder C."/>
            <person name="Rancurel C."/>
        </authorList>
    </citation>
    <scope>NUCLEOTIDE SEQUENCE</scope>
    <source>
        <strain evidence="2">CNCM I-4278</strain>
    </source>
</reference>
<feature type="region of interest" description="Disordered" evidence="1">
    <location>
        <begin position="225"/>
        <end position="255"/>
    </location>
</feature>
<protein>
    <submittedName>
        <fullName evidence="2">Uncharacterized protein</fullName>
    </submittedName>
</protein>
<feature type="region of interest" description="Disordered" evidence="1">
    <location>
        <begin position="1"/>
        <end position="32"/>
    </location>
</feature>
<evidence type="ECO:0000313" key="3">
    <source>
        <dbReference type="Proteomes" id="UP001152607"/>
    </source>
</evidence>
<feature type="compositionally biased region" description="Polar residues" evidence="1">
    <location>
        <begin position="369"/>
        <end position="378"/>
    </location>
</feature>
<feature type="region of interest" description="Disordered" evidence="1">
    <location>
        <begin position="332"/>
        <end position="427"/>
    </location>
</feature>
<feature type="compositionally biased region" description="Basic and acidic residues" evidence="1">
    <location>
        <begin position="11"/>
        <end position="25"/>
    </location>
</feature>
<sequence>MYCRELQFDPPPRRSRDPATWDKLRTAPSGSTDFPGNANLTVVEIVTFFPRWLKTWDVIDRMASNGATCSLLAFIINKHRDTGTEGLVGNSLLKMTQNSMRSRLPTQLYAGWTFSNHTVPPYWDHSKVDVTGFRSVKETHTYFRRIPEKPAWEGQFKDLATAVTMMPSGDDALDLTRCVEYHVQHPDEEWNYPQDYEEFVEFLGGKATVTLEHSDGAAFARWARQRQLQQPPTSQLSRPSSRVSRDKSSKKSDDTLTDVIDLTGNKPMTFVNFFANENPEVKLSTQDGQDAEAADICTRKGQGSQAVKFRVPKSKKKLSNRVAKINKSLAPVIIDDPGSDTDWSTTDDDSDEWDTTDDEDEDDIETPSQLRNSSSSPTIHEDSFATEANQDSDSGAAQSPAHKKLKTGGDEASRHENAQQGKNWVAVDHVAEKECKPRVRKEPRRPLSWVPINLLDNFDDSDNGGAALQDYLAFKAHGAAGLYMSKGK</sequence>
<feature type="compositionally biased region" description="Basic and acidic residues" evidence="1">
    <location>
        <begin position="243"/>
        <end position="254"/>
    </location>
</feature>